<feature type="compositionally biased region" description="Basic and acidic residues" evidence="7">
    <location>
        <begin position="280"/>
        <end position="377"/>
    </location>
</feature>
<evidence type="ECO:0000313" key="11">
    <source>
        <dbReference type="Proteomes" id="UP000261540"/>
    </source>
</evidence>
<feature type="compositionally biased region" description="Basic residues" evidence="7">
    <location>
        <begin position="378"/>
        <end position="392"/>
    </location>
</feature>
<dbReference type="Gene3D" id="3.10.450.10">
    <property type="match status" value="2"/>
</dbReference>
<feature type="domain" description="Cystatin fetuin-B-type" evidence="9">
    <location>
        <begin position="29"/>
        <end position="141"/>
    </location>
</feature>
<name>A0A3B3SM51_9TELE</name>
<dbReference type="PROSITE" id="PS51530">
    <property type="entry name" value="CYSTATIN_FETUIN_B"/>
    <property type="match status" value="2"/>
</dbReference>
<dbReference type="PROSITE" id="PS51257">
    <property type="entry name" value="PROKAR_LIPOPROTEIN"/>
    <property type="match status" value="1"/>
</dbReference>
<proteinExistence type="predicted"/>
<dbReference type="InterPro" id="IPR002395">
    <property type="entry name" value="Kininogen"/>
</dbReference>
<organism evidence="10 11">
    <name type="scientific">Paramormyrops kingsleyae</name>
    <dbReference type="NCBI Taxonomy" id="1676925"/>
    <lineage>
        <taxon>Eukaryota</taxon>
        <taxon>Metazoa</taxon>
        <taxon>Chordata</taxon>
        <taxon>Craniata</taxon>
        <taxon>Vertebrata</taxon>
        <taxon>Euteleostomi</taxon>
        <taxon>Actinopterygii</taxon>
        <taxon>Neopterygii</taxon>
        <taxon>Teleostei</taxon>
        <taxon>Osteoglossocephala</taxon>
        <taxon>Osteoglossomorpha</taxon>
        <taxon>Osteoglossiformes</taxon>
        <taxon>Mormyridae</taxon>
        <taxon>Paramormyrops</taxon>
    </lineage>
</organism>
<evidence type="ECO:0000256" key="8">
    <source>
        <dbReference type="SAM" id="SignalP"/>
    </source>
</evidence>
<dbReference type="GO" id="GO:0004869">
    <property type="term" value="F:cysteine-type endopeptidase inhibitor activity"/>
    <property type="evidence" value="ECO:0007669"/>
    <property type="project" value="InterPro"/>
</dbReference>
<dbReference type="Pfam" id="PF00031">
    <property type="entry name" value="Cystatin"/>
    <property type="match status" value="2"/>
</dbReference>
<keyword evidence="4" id="KW-0677">Repeat</keyword>
<dbReference type="STRING" id="1676925.ENSPKIP00000031834"/>
<keyword evidence="6" id="KW-0325">Glycoprotein</keyword>
<evidence type="ECO:0000256" key="4">
    <source>
        <dbReference type="ARBA" id="ARBA00022737"/>
    </source>
</evidence>
<dbReference type="AlphaFoldDB" id="A0A3B3SM51"/>
<dbReference type="GO" id="GO:0005615">
    <property type="term" value="C:extracellular space"/>
    <property type="evidence" value="ECO:0007669"/>
    <property type="project" value="InterPro"/>
</dbReference>
<feature type="region of interest" description="Disordered" evidence="7">
    <location>
        <begin position="412"/>
        <end position="433"/>
    </location>
</feature>
<dbReference type="InterPro" id="IPR025764">
    <property type="entry name" value="Cystatin_Fetuin_B"/>
</dbReference>
<dbReference type="PROSITE" id="PS01255">
    <property type="entry name" value="FETUIN_2"/>
    <property type="match status" value="1"/>
</dbReference>
<keyword evidence="11" id="KW-1185">Reference proteome</keyword>
<dbReference type="InterPro" id="IPR050735">
    <property type="entry name" value="Kininogen_Fetuin_HRG"/>
</dbReference>
<evidence type="ECO:0000259" key="9">
    <source>
        <dbReference type="PROSITE" id="PS51530"/>
    </source>
</evidence>
<comment type="subcellular location">
    <subcellularLocation>
        <location evidence="1">Secreted</location>
    </subcellularLocation>
</comment>
<dbReference type="PRINTS" id="PR00334">
    <property type="entry name" value="KININOGEN"/>
</dbReference>
<dbReference type="OrthoDB" id="9941887at2759"/>
<evidence type="ECO:0000256" key="6">
    <source>
        <dbReference type="ARBA" id="ARBA00023180"/>
    </source>
</evidence>
<keyword evidence="3 8" id="KW-0732">Signal</keyword>
<evidence type="ECO:0000256" key="3">
    <source>
        <dbReference type="ARBA" id="ARBA00022729"/>
    </source>
</evidence>
<evidence type="ECO:0000256" key="7">
    <source>
        <dbReference type="SAM" id="MobiDB-lite"/>
    </source>
</evidence>
<dbReference type="CDD" id="cd00042">
    <property type="entry name" value="CY"/>
    <property type="match status" value="2"/>
</dbReference>
<reference evidence="10" key="1">
    <citation type="submission" date="2025-08" db="UniProtKB">
        <authorList>
            <consortium name="Ensembl"/>
        </authorList>
    </citation>
    <scope>IDENTIFICATION</scope>
</reference>
<feature type="region of interest" description="Disordered" evidence="7">
    <location>
        <begin position="280"/>
        <end position="400"/>
    </location>
</feature>
<dbReference type="InterPro" id="IPR046350">
    <property type="entry name" value="Cystatin_sf"/>
</dbReference>
<sequence length="492" mass="55451">MRAPHYRVQPEPAMKTHALLLLLCACAHGAPKERPTPASCKDPAALGAAKQAMAMINQDRKQGYVLSLNRLCNVNQMQRGPTGVVYYLTMDVLETTCHVLSKIDRDSCDVREPMMDYGQCKAIIYINRVQREVTLHSYSCSVRPVPVSRMFEICPDCPPKVPLDGENVLETTKQALEEFNRKSGLANYFALLNVTRATAQRGIGIFDFVEFIIQETVCANNTNITEAANCKLLNCEFAHKGFCKGSKSEVMGQKHLSVECEILEPEGAEKEKSRHLLGGEHSHAHDHDHTHDHDHKQGHDHDHDHKQGHDHDHDHKQGHDHDHDHKQGHGHDHKQGHDHDHKQGHDHDHKQGHGHDHKQGHDHDHDHKHNHTGEHGHQHDHKHLHAHEHHHNHRDDAPKKTARVTHGVVRYLPPLDDPTAVSSLPDQPDASEAHRPVTLPVFPDAHGSHAKEPAIPPFPDTVSPECPGDPAREISFIKELIDKDPLFQHKAH</sequence>
<dbReference type="PANTHER" id="PTHR13814">
    <property type="entry name" value="FETUIN"/>
    <property type="match status" value="1"/>
</dbReference>
<dbReference type="CTD" id="26998"/>
<keyword evidence="5" id="KW-1015">Disulfide bond</keyword>
<dbReference type="InterPro" id="IPR001363">
    <property type="entry name" value="Prot_inh_fetuin_CS"/>
</dbReference>
<dbReference type="Ensembl" id="ENSPKIT00000012689.1">
    <property type="protein sequence ID" value="ENSPKIP00000031834.1"/>
    <property type="gene ID" value="ENSPKIG00000012168.1"/>
</dbReference>
<evidence type="ECO:0000256" key="5">
    <source>
        <dbReference type="ARBA" id="ARBA00023157"/>
    </source>
</evidence>
<dbReference type="KEGG" id="pki:111860350"/>
<feature type="chain" id="PRO_5017258127" evidence="8">
    <location>
        <begin position="30"/>
        <end position="492"/>
    </location>
</feature>
<dbReference type="GeneTree" id="ENSGT00950000182930"/>
<evidence type="ECO:0000256" key="1">
    <source>
        <dbReference type="ARBA" id="ARBA00004613"/>
    </source>
</evidence>
<feature type="domain" description="Cystatin fetuin-B-type" evidence="9">
    <location>
        <begin position="152"/>
        <end position="261"/>
    </location>
</feature>
<evidence type="ECO:0000256" key="2">
    <source>
        <dbReference type="ARBA" id="ARBA00022525"/>
    </source>
</evidence>
<protein>
    <submittedName>
        <fullName evidence="10">Fetuin B</fullName>
    </submittedName>
</protein>
<dbReference type="Proteomes" id="UP000261540">
    <property type="component" value="Unplaced"/>
</dbReference>
<reference evidence="10" key="2">
    <citation type="submission" date="2025-09" db="UniProtKB">
        <authorList>
            <consortium name="Ensembl"/>
        </authorList>
    </citation>
    <scope>IDENTIFICATION</scope>
</reference>
<dbReference type="InterPro" id="IPR000010">
    <property type="entry name" value="Cystatin_dom"/>
</dbReference>
<keyword evidence="2" id="KW-0964">Secreted</keyword>
<evidence type="ECO:0000313" key="10">
    <source>
        <dbReference type="Ensembl" id="ENSPKIP00000031834.1"/>
    </source>
</evidence>
<dbReference type="SUPFAM" id="SSF54403">
    <property type="entry name" value="Cystatin/monellin"/>
    <property type="match status" value="2"/>
</dbReference>
<feature type="signal peptide" evidence="8">
    <location>
        <begin position="1"/>
        <end position="29"/>
    </location>
</feature>
<accession>A0A3B3SM51</accession>
<dbReference type="SMART" id="SM00043">
    <property type="entry name" value="CY"/>
    <property type="match status" value="2"/>
</dbReference>
<dbReference type="PANTHER" id="PTHR13814:SF10">
    <property type="entry name" value="FETUIN-B"/>
    <property type="match status" value="1"/>
</dbReference>